<name>A0A8J2LUR5_9HEXA</name>
<protein>
    <recommendedName>
        <fullName evidence="3">DUF2236 domain-containing protein</fullName>
    </recommendedName>
</protein>
<dbReference type="EMBL" id="CAJVCH010549785">
    <property type="protein sequence ID" value="CAG7829010.1"/>
    <property type="molecule type" value="Genomic_DNA"/>
</dbReference>
<evidence type="ECO:0008006" key="3">
    <source>
        <dbReference type="Google" id="ProtNLM"/>
    </source>
</evidence>
<dbReference type="Proteomes" id="UP000708208">
    <property type="component" value="Unassembled WGS sequence"/>
</dbReference>
<comment type="caution">
    <text evidence="1">The sequence shown here is derived from an EMBL/GenBank/DDBJ whole genome shotgun (WGS) entry which is preliminary data.</text>
</comment>
<gene>
    <name evidence="1" type="ORF">AFUS01_LOCUS38897</name>
</gene>
<dbReference type="AlphaFoldDB" id="A0A8J2LUR5"/>
<proteinExistence type="predicted"/>
<dbReference type="PANTHER" id="PTHR37159">
    <property type="entry name" value="GH11867P"/>
    <property type="match status" value="1"/>
</dbReference>
<organism evidence="1 2">
    <name type="scientific">Allacma fusca</name>
    <dbReference type="NCBI Taxonomy" id="39272"/>
    <lineage>
        <taxon>Eukaryota</taxon>
        <taxon>Metazoa</taxon>
        <taxon>Ecdysozoa</taxon>
        <taxon>Arthropoda</taxon>
        <taxon>Hexapoda</taxon>
        <taxon>Collembola</taxon>
        <taxon>Symphypleona</taxon>
        <taxon>Sminthuridae</taxon>
        <taxon>Allacma</taxon>
    </lineage>
</organism>
<dbReference type="PANTHER" id="PTHR37159:SF1">
    <property type="entry name" value="GH11867P"/>
    <property type="match status" value="1"/>
</dbReference>
<evidence type="ECO:0000313" key="1">
    <source>
        <dbReference type="EMBL" id="CAG7829010.1"/>
    </source>
</evidence>
<evidence type="ECO:0000313" key="2">
    <source>
        <dbReference type="Proteomes" id="UP000708208"/>
    </source>
</evidence>
<dbReference type="OrthoDB" id="6361347at2759"/>
<accession>A0A8J2LUR5</accession>
<keyword evidence="2" id="KW-1185">Reference proteome</keyword>
<sequence>METIQEEMQHVEVCKGSEHLHGDMSQVPLSQYNMTITQFCFVGFLVLMPKSFGILDDTGIQGFVHNWAVFGRLLGIEDRHNLAIHFLTMNQECKRKVFVTIFEKIFLPNLKNLDVTTMYVWDGLVKGFRPYIKGMRLKAMVYYLMVYGADVKEPLKLRGLMSWKDKLSFEYFKFCTNSLSKSQLGRGLRNNGVRFGIFKAERRYLPKWKKEDSNHK</sequence>
<reference evidence="1" key="1">
    <citation type="submission" date="2021-06" db="EMBL/GenBank/DDBJ databases">
        <authorList>
            <person name="Hodson N. C."/>
            <person name="Mongue J. A."/>
            <person name="Jaron S. K."/>
        </authorList>
    </citation>
    <scope>NUCLEOTIDE SEQUENCE</scope>
</reference>